<protein>
    <submittedName>
        <fullName evidence="1">Uncharacterized protein</fullName>
    </submittedName>
</protein>
<dbReference type="EMBL" id="WHJH01000008">
    <property type="protein sequence ID" value="NHZ89347.1"/>
    <property type="molecule type" value="Genomic_DNA"/>
</dbReference>
<sequence length="97" mass="10558">MAVLSDFPCARRAAPLVQRGAAAPDYPQGPVFNETEDYPEDYPGTGLVLPRHLSGGAQSGRILPDSEASAQETGRKMFDIKLNSRNFSKKCGLIRHL</sequence>
<name>A0ABX0NR90_9BURK</name>
<accession>A0ABX0NR90</accession>
<dbReference type="Proteomes" id="UP000609726">
    <property type="component" value="Unassembled WGS sequence"/>
</dbReference>
<keyword evidence="2" id="KW-1185">Reference proteome</keyword>
<proteinExistence type="predicted"/>
<evidence type="ECO:0000313" key="1">
    <source>
        <dbReference type="EMBL" id="NHZ89347.1"/>
    </source>
</evidence>
<organism evidence="1 2">
    <name type="scientific">Massilia mucilaginosa</name>
    <dbReference type="NCBI Taxonomy" id="2609282"/>
    <lineage>
        <taxon>Bacteria</taxon>
        <taxon>Pseudomonadati</taxon>
        <taxon>Pseudomonadota</taxon>
        <taxon>Betaproteobacteria</taxon>
        <taxon>Burkholderiales</taxon>
        <taxon>Oxalobacteraceae</taxon>
        <taxon>Telluria group</taxon>
        <taxon>Massilia</taxon>
    </lineage>
</organism>
<reference evidence="1 2" key="1">
    <citation type="submission" date="2019-10" db="EMBL/GenBank/DDBJ databases">
        <title>Taxonomy of Antarctic Massilia spp.: description of Massilia rubra sp. nov., Massilia aquatica sp. nov., Massilia mucilaginosa sp. nov., Massilia frigida sp. nov. isolated from streams, lakes and regoliths.</title>
        <authorList>
            <person name="Holochova P."/>
            <person name="Sedlacek I."/>
            <person name="Kralova S."/>
            <person name="Maslanova I."/>
            <person name="Busse H.-J."/>
            <person name="Stankova E."/>
            <person name="Vrbovska V."/>
            <person name="Kovarovic V."/>
            <person name="Bartak M."/>
            <person name="Svec P."/>
            <person name="Pantucek R."/>
        </authorList>
    </citation>
    <scope>NUCLEOTIDE SEQUENCE [LARGE SCALE GENOMIC DNA]</scope>
    <source>
        <strain evidence="1 2">CCM 8733</strain>
    </source>
</reference>
<comment type="caution">
    <text evidence="1">The sequence shown here is derived from an EMBL/GenBank/DDBJ whole genome shotgun (WGS) entry which is preliminary data.</text>
</comment>
<evidence type="ECO:0000313" key="2">
    <source>
        <dbReference type="Proteomes" id="UP000609726"/>
    </source>
</evidence>
<dbReference type="RefSeq" id="WP_166873642.1">
    <property type="nucleotide sequence ID" value="NZ_WHJH01000008.1"/>
</dbReference>
<gene>
    <name evidence="1" type="ORF">F2P45_10020</name>
</gene>